<dbReference type="AlphaFoldDB" id="A0AAC9RI00"/>
<dbReference type="GO" id="GO:0006310">
    <property type="term" value="P:DNA recombination"/>
    <property type="evidence" value="ECO:0007669"/>
    <property type="project" value="UniProtKB-KW"/>
</dbReference>
<evidence type="ECO:0000259" key="2">
    <source>
        <dbReference type="PROSITE" id="PS51898"/>
    </source>
</evidence>
<proteinExistence type="predicted"/>
<accession>A0AAC9RI00</accession>
<dbReference type="KEGG" id="cfm:BJL90_07955"/>
<dbReference type="InterPro" id="IPR011010">
    <property type="entry name" value="DNA_brk_join_enz"/>
</dbReference>
<evidence type="ECO:0000313" key="3">
    <source>
        <dbReference type="EMBL" id="AOY75836.1"/>
    </source>
</evidence>
<evidence type="ECO:0000256" key="1">
    <source>
        <dbReference type="ARBA" id="ARBA00023172"/>
    </source>
</evidence>
<dbReference type="PANTHER" id="PTHR30349">
    <property type="entry name" value="PHAGE INTEGRASE-RELATED"/>
    <property type="match status" value="1"/>
</dbReference>
<dbReference type="GO" id="GO:0015074">
    <property type="term" value="P:DNA integration"/>
    <property type="evidence" value="ECO:0007669"/>
    <property type="project" value="InterPro"/>
</dbReference>
<dbReference type="SUPFAM" id="SSF56349">
    <property type="entry name" value="DNA breaking-rejoining enzymes"/>
    <property type="match status" value="1"/>
</dbReference>
<dbReference type="EMBL" id="CP017603">
    <property type="protein sequence ID" value="AOY75836.1"/>
    <property type="molecule type" value="Genomic_DNA"/>
</dbReference>
<dbReference type="PANTHER" id="PTHR30349:SF64">
    <property type="entry name" value="PROPHAGE INTEGRASE INTD-RELATED"/>
    <property type="match status" value="1"/>
</dbReference>
<name>A0AAC9RI00_9CLOT</name>
<reference evidence="4 6" key="2">
    <citation type="submission" date="2017-03" db="EMBL/GenBank/DDBJ databases">
        <title>Complete sequence of Clostridium formicaceticum DSM 92.</title>
        <authorList>
            <person name="Poehlein A."/>
            <person name="Karl M."/>
            <person name="Bengelsdorf F.R."/>
            <person name="Duerre P."/>
            <person name="Daniel R."/>
        </authorList>
    </citation>
    <scope>NUCLEOTIDE SEQUENCE [LARGE SCALE GENOMIC DNA]</scope>
    <source>
        <strain evidence="4 6">DSM 92</strain>
    </source>
</reference>
<evidence type="ECO:0000313" key="4">
    <source>
        <dbReference type="EMBL" id="ARE86167.1"/>
    </source>
</evidence>
<dbReference type="InterPro" id="IPR013762">
    <property type="entry name" value="Integrase-like_cat_sf"/>
</dbReference>
<dbReference type="Proteomes" id="UP000192478">
    <property type="component" value="Chromosome"/>
</dbReference>
<evidence type="ECO:0000313" key="6">
    <source>
        <dbReference type="Proteomes" id="UP000192478"/>
    </source>
</evidence>
<dbReference type="PROSITE" id="PS51898">
    <property type="entry name" value="TYR_RECOMBINASE"/>
    <property type="match status" value="1"/>
</dbReference>
<dbReference type="InterPro" id="IPR002104">
    <property type="entry name" value="Integrase_catalytic"/>
</dbReference>
<protein>
    <submittedName>
        <fullName evidence="4">Transposase from transposon Tn916</fullName>
    </submittedName>
</protein>
<dbReference type="Pfam" id="PF00589">
    <property type="entry name" value="Phage_integrase"/>
    <property type="match status" value="1"/>
</dbReference>
<keyword evidence="1" id="KW-0233">DNA recombination</keyword>
<dbReference type="Proteomes" id="UP000177894">
    <property type="component" value="Chromosome"/>
</dbReference>
<dbReference type="Gene3D" id="1.10.443.10">
    <property type="entry name" value="Intergrase catalytic core"/>
    <property type="match status" value="1"/>
</dbReference>
<dbReference type="CDD" id="cd01189">
    <property type="entry name" value="INT_ICEBs1_C_like"/>
    <property type="match status" value="1"/>
</dbReference>
<feature type="domain" description="Tyr recombinase" evidence="2">
    <location>
        <begin position="1"/>
        <end position="164"/>
    </location>
</feature>
<keyword evidence="5" id="KW-1185">Reference proteome</keyword>
<organism evidence="4 6">
    <name type="scientific">Clostridium formicaceticum</name>
    <dbReference type="NCBI Taxonomy" id="1497"/>
    <lineage>
        <taxon>Bacteria</taxon>
        <taxon>Bacillati</taxon>
        <taxon>Bacillota</taxon>
        <taxon>Clostridia</taxon>
        <taxon>Eubacteriales</taxon>
        <taxon>Clostridiaceae</taxon>
        <taxon>Clostridium</taxon>
    </lineage>
</organism>
<sequence>MRRAEIAGLRWSDVDYENKMIYIKNSLQRINGELTLVPTKTDRSRRAIALLDMVAKTLKQYKVLHAKNKLMLGEEYQDLDFVCAWPDGRPTSCDYITNEFVKLRDKLDIPKIRFHDLRHTHATLLLKMGVNPKIVQERLGHSTISTTMDIYSHALPEMQKEAAEKLEEKLFSRKVK</sequence>
<dbReference type="InterPro" id="IPR050090">
    <property type="entry name" value="Tyrosine_recombinase_XerCD"/>
</dbReference>
<dbReference type="GO" id="GO:0003677">
    <property type="term" value="F:DNA binding"/>
    <property type="evidence" value="ECO:0007669"/>
    <property type="project" value="InterPro"/>
</dbReference>
<reference evidence="3 5" key="1">
    <citation type="submission" date="2016-10" db="EMBL/GenBank/DDBJ databases">
        <title>Complete Genome Sequence of Acetogen Clostridium formicoaceticum ATCC 27076.</title>
        <authorList>
            <person name="Bao T."/>
            <person name="Cheng C."/>
            <person name="Zhao J."/>
            <person name="Yang S.-T."/>
            <person name="Wang J."/>
            <person name="Wang M."/>
        </authorList>
    </citation>
    <scope>NUCLEOTIDE SEQUENCE [LARGE SCALE GENOMIC DNA]</scope>
    <source>
        <strain evidence="3 5">ATCC 27076</strain>
    </source>
</reference>
<evidence type="ECO:0000313" key="5">
    <source>
        <dbReference type="Proteomes" id="UP000177894"/>
    </source>
</evidence>
<dbReference type="EMBL" id="CP020559">
    <property type="protein sequence ID" value="ARE86167.1"/>
    <property type="molecule type" value="Genomic_DNA"/>
</dbReference>
<gene>
    <name evidence="3" type="ORF">BJL90_07955</name>
    <name evidence="4" type="ORF">CLFO_04890</name>
</gene>